<evidence type="ECO:0000313" key="2">
    <source>
        <dbReference type="WBParaSite" id="nRc.2.0.1.t21666-RA"/>
    </source>
</evidence>
<name>A0A915J5F1_ROMCU</name>
<protein>
    <submittedName>
        <fullName evidence="2">Uncharacterized protein</fullName>
    </submittedName>
</protein>
<sequence>SPHTPAAWARLLCPVESIATATVAANRAAVGSSVIDRHAIAPSRRKSTFPASIANVYMVLTPP</sequence>
<organism evidence="1 2">
    <name type="scientific">Romanomermis culicivorax</name>
    <name type="common">Nematode worm</name>
    <dbReference type="NCBI Taxonomy" id="13658"/>
    <lineage>
        <taxon>Eukaryota</taxon>
        <taxon>Metazoa</taxon>
        <taxon>Ecdysozoa</taxon>
        <taxon>Nematoda</taxon>
        <taxon>Enoplea</taxon>
        <taxon>Dorylaimia</taxon>
        <taxon>Mermithida</taxon>
        <taxon>Mermithoidea</taxon>
        <taxon>Mermithidae</taxon>
        <taxon>Romanomermis</taxon>
    </lineage>
</organism>
<evidence type="ECO:0000313" key="1">
    <source>
        <dbReference type="Proteomes" id="UP000887565"/>
    </source>
</evidence>
<reference evidence="2" key="1">
    <citation type="submission" date="2022-11" db="UniProtKB">
        <authorList>
            <consortium name="WormBaseParasite"/>
        </authorList>
    </citation>
    <scope>IDENTIFICATION</scope>
</reference>
<accession>A0A915J5F1</accession>
<dbReference type="AlphaFoldDB" id="A0A915J5F1"/>
<keyword evidence="1" id="KW-1185">Reference proteome</keyword>
<proteinExistence type="predicted"/>
<dbReference type="WBParaSite" id="nRc.2.0.1.t21666-RA">
    <property type="protein sequence ID" value="nRc.2.0.1.t21666-RA"/>
    <property type="gene ID" value="nRc.2.0.1.g21666"/>
</dbReference>
<dbReference type="Proteomes" id="UP000887565">
    <property type="component" value="Unplaced"/>
</dbReference>